<keyword evidence="2" id="KW-1185">Reference proteome</keyword>
<comment type="caution">
    <text evidence="1">The sequence shown here is derived from an EMBL/GenBank/DDBJ whole genome shotgun (WGS) entry which is preliminary data.</text>
</comment>
<dbReference type="Proteomes" id="UP001060085">
    <property type="component" value="Linkage Group LG05"/>
</dbReference>
<protein>
    <submittedName>
        <fullName evidence="1">Uncharacterized protein</fullName>
    </submittedName>
</protein>
<organism evidence="1 2">
    <name type="scientific">Catharanthus roseus</name>
    <name type="common">Madagascar periwinkle</name>
    <name type="synonym">Vinca rosea</name>
    <dbReference type="NCBI Taxonomy" id="4058"/>
    <lineage>
        <taxon>Eukaryota</taxon>
        <taxon>Viridiplantae</taxon>
        <taxon>Streptophyta</taxon>
        <taxon>Embryophyta</taxon>
        <taxon>Tracheophyta</taxon>
        <taxon>Spermatophyta</taxon>
        <taxon>Magnoliopsida</taxon>
        <taxon>eudicotyledons</taxon>
        <taxon>Gunneridae</taxon>
        <taxon>Pentapetalae</taxon>
        <taxon>asterids</taxon>
        <taxon>lamiids</taxon>
        <taxon>Gentianales</taxon>
        <taxon>Apocynaceae</taxon>
        <taxon>Rauvolfioideae</taxon>
        <taxon>Vinceae</taxon>
        <taxon>Catharanthinae</taxon>
        <taxon>Catharanthus</taxon>
    </lineage>
</organism>
<dbReference type="EMBL" id="CM044705">
    <property type="protein sequence ID" value="KAI5664646.1"/>
    <property type="molecule type" value="Genomic_DNA"/>
</dbReference>
<accession>A0ACC0AV73</accession>
<proteinExistence type="predicted"/>
<evidence type="ECO:0000313" key="1">
    <source>
        <dbReference type="EMBL" id="KAI5664646.1"/>
    </source>
</evidence>
<reference evidence="2" key="1">
    <citation type="journal article" date="2023" name="Nat. Plants">
        <title>Single-cell RNA sequencing provides a high-resolution roadmap for understanding the multicellular compartmentation of specialized metabolism.</title>
        <authorList>
            <person name="Sun S."/>
            <person name="Shen X."/>
            <person name="Li Y."/>
            <person name="Li Y."/>
            <person name="Wang S."/>
            <person name="Li R."/>
            <person name="Zhang H."/>
            <person name="Shen G."/>
            <person name="Guo B."/>
            <person name="Wei J."/>
            <person name="Xu J."/>
            <person name="St-Pierre B."/>
            <person name="Chen S."/>
            <person name="Sun C."/>
        </authorList>
    </citation>
    <scope>NUCLEOTIDE SEQUENCE [LARGE SCALE GENOMIC DNA]</scope>
</reference>
<name>A0ACC0AV73_CATRO</name>
<evidence type="ECO:0000313" key="2">
    <source>
        <dbReference type="Proteomes" id="UP001060085"/>
    </source>
</evidence>
<gene>
    <name evidence="1" type="ORF">M9H77_23969</name>
</gene>
<sequence length="239" mass="26106">MEEFPTHVHPCPINSDVLTRQHEHRSALIWSGDHETSHMLSGMSDSLIHTSMLQEIDDMTAGVLEGPQSSLTQYTSFRRKITRWQSPQRTRSRPLHPGVQGHAELEHGGERERGFGRRERGDIGSYVLPDPFDSPDLDASTFSLGLMSFAPSHLNGACTLYFPPNQFDSPDTDYVQPPPSAGGMLYAPPPPSAIGFLFDAPLPPDTTGSSIPHMPTSCASSSDSDEHGDDPSDDVITTP</sequence>